<keyword evidence="4" id="KW-1185">Reference proteome</keyword>
<dbReference type="PANTHER" id="PTHR33164">
    <property type="entry name" value="TRANSCRIPTIONAL REGULATOR, MARR FAMILY"/>
    <property type="match status" value="1"/>
</dbReference>
<dbReference type="EMBL" id="AP018664">
    <property type="protein sequence ID" value="BBD98382.1"/>
    <property type="molecule type" value="Genomic_DNA"/>
</dbReference>
<dbReference type="RefSeq" id="WP_066701176.1">
    <property type="nucleotide sequence ID" value="NZ_AP018664.1"/>
</dbReference>
<evidence type="ECO:0000259" key="2">
    <source>
        <dbReference type="PROSITE" id="PS50995"/>
    </source>
</evidence>
<dbReference type="InterPro" id="IPR036390">
    <property type="entry name" value="WH_DNA-bd_sf"/>
</dbReference>
<dbReference type="SUPFAM" id="SSF46785">
    <property type="entry name" value="Winged helix' DNA-binding domain"/>
    <property type="match status" value="1"/>
</dbReference>
<dbReference type="KEGG" id="sami:SAMIE_1018830"/>
<dbReference type="GO" id="GO:0006950">
    <property type="term" value="P:response to stress"/>
    <property type="evidence" value="ECO:0007669"/>
    <property type="project" value="TreeGrafter"/>
</dbReference>
<evidence type="ECO:0000313" key="3">
    <source>
        <dbReference type="EMBL" id="BBD98382.1"/>
    </source>
</evidence>
<evidence type="ECO:0000313" key="4">
    <source>
        <dbReference type="Proteomes" id="UP000279959"/>
    </source>
</evidence>
<reference evidence="3 4" key="1">
    <citation type="submission" date="2018-05" db="EMBL/GenBank/DDBJ databases">
        <title>Complete Genome Sequence of the Nonylphenol-Degrading Bacterium Sphingobium amiense DSM 16289T.</title>
        <authorList>
            <person name="Ootsuka M."/>
            <person name="Nishizawa T."/>
            <person name="Ohta H."/>
        </authorList>
    </citation>
    <scope>NUCLEOTIDE SEQUENCE [LARGE SCALE GENOMIC DNA]</scope>
    <source>
        <strain evidence="3 4">DSM 16289</strain>
    </source>
</reference>
<evidence type="ECO:0000256" key="1">
    <source>
        <dbReference type="SAM" id="MobiDB-lite"/>
    </source>
</evidence>
<organism evidence="3 4">
    <name type="scientific">Sphingobium amiense</name>
    <dbReference type="NCBI Taxonomy" id="135719"/>
    <lineage>
        <taxon>Bacteria</taxon>
        <taxon>Pseudomonadati</taxon>
        <taxon>Pseudomonadota</taxon>
        <taxon>Alphaproteobacteria</taxon>
        <taxon>Sphingomonadales</taxon>
        <taxon>Sphingomonadaceae</taxon>
        <taxon>Sphingobium</taxon>
    </lineage>
</organism>
<dbReference type="PANTHER" id="PTHR33164:SF44">
    <property type="entry name" value="TRANSCRIPTIONAL REGULATORY PROTEIN"/>
    <property type="match status" value="1"/>
</dbReference>
<dbReference type="Pfam" id="PF12802">
    <property type="entry name" value="MarR_2"/>
    <property type="match status" value="1"/>
</dbReference>
<name>A0A494WCP1_9SPHN</name>
<dbReference type="Proteomes" id="UP000279959">
    <property type="component" value="Chromosome"/>
</dbReference>
<protein>
    <submittedName>
        <fullName evidence="3">MarR family transcriptional regulator</fullName>
    </submittedName>
</protein>
<dbReference type="InterPro" id="IPR036388">
    <property type="entry name" value="WH-like_DNA-bd_sf"/>
</dbReference>
<dbReference type="GO" id="GO:0003700">
    <property type="term" value="F:DNA-binding transcription factor activity"/>
    <property type="evidence" value="ECO:0007669"/>
    <property type="project" value="InterPro"/>
</dbReference>
<accession>A0A494WCP1</accession>
<proteinExistence type="predicted"/>
<dbReference type="InterPro" id="IPR039422">
    <property type="entry name" value="MarR/SlyA-like"/>
</dbReference>
<gene>
    <name evidence="3" type="ORF">SAMIE_1018830</name>
</gene>
<dbReference type="Gene3D" id="1.10.10.10">
    <property type="entry name" value="Winged helix-like DNA-binding domain superfamily/Winged helix DNA-binding domain"/>
    <property type="match status" value="1"/>
</dbReference>
<sequence>MKSGGKIDRPVGKAEISEALSLILFVHLAVAADADKALTATGLSRTHHRILFLVALRPGVTVGEIVTLLRVTAQAIQAPLRTLIESGLIEQQSSERDKRRRHLVLSERGQTFLTALADAQYARIAKALDDAGAGPVQGFLSIMQAMMDEHDRQWLYPAEEPTDEMTRLKELVRPSQPAPATKNARSRRPH</sequence>
<feature type="domain" description="HTH marR-type" evidence="2">
    <location>
        <begin position="16"/>
        <end position="148"/>
    </location>
</feature>
<dbReference type="InterPro" id="IPR000835">
    <property type="entry name" value="HTH_MarR-typ"/>
</dbReference>
<dbReference type="AlphaFoldDB" id="A0A494WCP1"/>
<feature type="region of interest" description="Disordered" evidence="1">
    <location>
        <begin position="168"/>
        <end position="190"/>
    </location>
</feature>
<dbReference type="SMART" id="SM00347">
    <property type="entry name" value="HTH_MARR"/>
    <property type="match status" value="1"/>
</dbReference>
<dbReference type="PROSITE" id="PS50995">
    <property type="entry name" value="HTH_MARR_2"/>
    <property type="match status" value="1"/>
</dbReference>